<dbReference type="RefSeq" id="XP_067923563.1">
    <property type="nucleotide sequence ID" value="XM_068064466.1"/>
</dbReference>
<dbReference type="AlphaFoldDB" id="A0A2C6L1T0"/>
<comment type="caution">
    <text evidence="3">The sequence shown here is derived from an EMBL/GenBank/DDBJ whole genome shotgun (WGS) entry which is preliminary data.</text>
</comment>
<dbReference type="PANTHER" id="PTHR10677:SF3">
    <property type="entry name" value="FI07626P-RELATED"/>
    <property type="match status" value="1"/>
</dbReference>
<dbReference type="Pfam" id="PF00240">
    <property type="entry name" value="ubiquitin"/>
    <property type="match status" value="2"/>
</dbReference>
<dbReference type="InterPro" id="IPR029071">
    <property type="entry name" value="Ubiquitin-like_domsf"/>
</dbReference>
<dbReference type="EMBL" id="MIGC01001964">
    <property type="protein sequence ID" value="PHJ21884.1"/>
    <property type="molecule type" value="Genomic_DNA"/>
</dbReference>
<evidence type="ECO:0000313" key="3">
    <source>
        <dbReference type="EMBL" id="PHJ21884.1"/>
    </source>
</evidence>
<dbReference type="GO" id="GO:0031593">
    <property type="term" value="F:polyubiquitin modification-dependent protein binding"/>
    <property type="evidence" value="ECO:0007669"/>
    <property type="project" value="TreeGrafter"/>
</dbReference>
<feature type="domain" description="Ubiquitin-like" evidence="2">
    <location>
        <begin position="89"/>
        <end position="182"/>
    </location>
</feature>
<dbReference type="CDD" id="cd17039">
    <property type="entry name" value="Ubl_ubiquitin_like"/>
    <property type="match status" value="1"/>
</dbReference>
<feature type="region of interest" description="Disordered" evidence="1">
    <location>
        <begin position="194"/>
        <end position="248"/>
    </location>
</feature>
<evidence type="ECO:0000256" key="1">
    <source>
        <dbReference type="SAM" id="MobiDB-lite"/>
    </source>
</evidence>
<evidence type="ECO:0000313" key="4">
    <source>
        <dbReference type="Proteomes" id="UP000221165"/>
    </source>
</evidence>
<dbReference type="GO" id="GO:0005829">
    <property type="term" value="C:cytosol"/>
    <property type="evidence" value="ECO:0007669"/>
    <property type="project" value="TreeGrafter"/>
</dbReference>
<dbReference type="InterPro" id="IPR015496">
    <property type="entry name" value="Ubiquilin"/>
</dbReference>
<protein>
    <submittedName>
        <fullName evidence="3">Ubiquitin</fullName>
    </submittedName>
</protein>
<dbReference type="GeneID" id="94427677"/>
<name>A0A2C6L1T0_9APIC</name>
<dbReference type="PANTHER" id="PTHR10677">
    <property type="entry name" value="UBIQUILIN"/>
    <property type="match status" value="1"/>
</dbReference>
<organism evidence="3 4">
    <name type="scientific">Cystoisospora suis</name>
    <dbReference type="NCBI Taxonomy" id="483139"/>
    <lineage>
        <taxon>Eukaryota</taxon>
        <taxon>Sar</taxon>
        <taxon>Alveolata</taxon>
        <taxon>Apicomplexa</taxon>
        <taxon>Conoidasida</taxon>
        <taxon>Coccidia</taxon>
        <taxon>Eucoccidiorida</taxon>
        <taxon>Eimeriorina</taxon>
        <taxon>Sarcocystidae</taxon>
        <taxon>Cystoisospora</taxon>
    </lineage>
</organism>
<dbReference type="SUPFAM" id="SSF54236">
    <property type="entry name" value="Ubiquitin-like"/>
    <property type="match status" value="2"/>
</dbReference>
<proteinExistence type="predicted"/>
<gene>
    <name evidence="3" type="ORF">CSUI_004273</name>
</gene>
<dbReference type="VEuPathDB" id="ToxoDB:CSUI_004273"/>
<dbReference type="GO" id="GO:0006511">
    <property type="term" value="P:ubiquitin-dependent protein catabolic process"/>
    <property type="evidence" value="ECO:0007669"/>
    <property type="project" value="TreeGrafter"/>
</dbReference>
<sequence>MTTCTVVITDFSGGRQGEDKDKVTLESVDMGVTISELKQLIGNRRRELKPEKIILYMGKLLLDDQRKLQSYNKSKRAKLSLEMYDLVEIKVFVKTLQHCGSGGCVMVPMWAICCQQKFVVSIPDHETVGTLRRRTCEEIADPENYPLDKIKLSFNRRLLVDDSEEIRSLGIKEGSTVTLLVRLCYFNKKKAAEEAEKKQSQEPPAEHAEAGDTTGENQAPECPGPAENEGVSLHSNASLGEPGATPSS</sequence>
<dbReference type="Proteomes" id="UP000221165">
    <property type="component" value="Unassembled WGS sequence"/>
</dbReference>
<keyword evidence="4" id="KW-1185">Reference proteome</keyword>
<evidence type="ECO:0000259" key="2">
    <source>
        <dbReference type="PROSITE" id="PS50053"/>
    </source>
</evidence>
<feature type="compositionally biased region" description="Basic and acidic residues" evidence="1">
    <location>
        <begin position="194"/>
        <end position="210"/>
    </location>
</feature>
<dbReference type="SMART" id="SM00213">
    <property type="entry name" value="UBQ"/>
    <property type="match status" value="2"/>
</dbReference>
<accession>A0A2C6L1T0</accession>
<dbReference type="OrthoDB" id="329227at2759"/>
<dbReference type="InterPro" id="IPR000626">
    <property type="entry name" value="Ubiquitin-like_dom"/>
</dbReference>
<dbReference type="PROSITE" id="PS50053">
    <property type="entry name" value="UBIQUITIN_2"/>
    <property type="match status" value="1"/>
</dbReference>
<dbReference type="Gene3D" id="3.10.20.90">
    <property type="entry name" value="Phosphatidylinositol 3-kinase Catalytic Subunit, Chain A, domain 1"/>
    <property type="match status" value="2"/>
</dbReference>
<reference evidence="3 4" key="1">
    <citation type="journal article" date="2017" name="Int. J. Parasitol.">
        <title>The genome of the protozoan parasite Cystoisospora suis and a reverse vaccinology approach to identify vaccine candidates.</title>
        <authorList>
            <person name="Palmieri N."/>
            <person name="Shrestha A."/>
            <person name="Ruttkowski B."/>
            <person name="Beck T."/>
            <person name="Vogl C."/>
            <person name="Tomley F."/>
            <person name="Blake D.P."/>
            <person name="Joachim A."/>
        </authorList>
    </citation>
    <scope>NUCLEOTIDE SEQUENCE [LARGE SCALE GENOMIC DNA]</scope>
    <source>
        <strain evidence="3 4">Wien I</strain>
    </source>
</reference>